<dbReference type="InterPro" id="IPR008333">
    <property type="entry name" value="Cbr1-like_FAD-bd_dom"/>
</dbReference>
<dbReference type="AlphaFoldDB" id="X1N435"/>
<organism evidence="2">
    <name type="scientific">marine sediment metagenome</name>
    <dbReference type="NCBI Taxonomy" id="412755"/>
    <lineage>
        <taxon>unclassified sequences</taxon>
        <taxon>metagenomes</taxon>
        <taxon>ecological metagenomes</taxon>
    </lineage>
</organism>
<dbReference type="PANTHER" id="PTHR43513:SF1">
    <property type="entry name" value="ANAEROBIC SULFITE REDUCTASE SUBUNIT B"/>
    <property type="match status" value="1"/>
</dbReference>
<dbReference type="PRINTS" id="PR00371">
    <property type="entry name" value="FPNCR"/>
</dbReference>
<dbReference type="SUPFAM" id="SSF63380">
    <property type="entry name" value="Riboflavin synthase domain-like"/>
    <property type="match status" value="1"/>
</dbReference>
<sequence>MKKETSDVKTFTITLKERISFKPGQFLEVSVLGAGEAPFSISSSSTRKDLQISIKDVGSVTNVLHNLKKGKVIGLRGPFGNGFPMKKIKGYDILFVGGGIGLAPLRSLINYILDKRKSFDRVIILYGAKNPEEIVFKNELKKWKKRKDVELLVTVDERDSKWKGTVGVVTALFEKIKVN</sequence>
<dbReference type="Pfam" id="PF00175">
    <property type="entry name" value="NAD_binding_1"/>
    <property type="match status" value="1"/>
</dbReference>
<gene>
    <name evidence="2" type="ORF">S06H3_46164</name>
</gene>
<dbReference type="Gene3D" id="2.40.30.10">
    <property type="entry name" value="Translation factors"/>
    <property type="match status" value="1"/>
</dbReference>
<dbReference type="CDD" id="cd06221">
    <property type="entry name" value="sulfite_reductase_like"/>
    <property type="match status" value="1"/>
</dbReference>
<dbReference type="PANTHER" id="PTHR43513">
    <property type="entry name" value="DIHYDROOROTATE DEHYDROGENASE B (NAD(+)), ELECTRON TRANSFER SUBUNIT"/>
    <property type="match status" value="1"/>
</dbReference>
<dbReference type="Pfam" id="PF00970">
    <property type="entry name" value="FAD_binding_6"/>
    <property type="match status" value="1"/>
</dbReference>
<evidence type="ECO:0000313" key="2">
    <source>
        <dbReference type="EMBL" id="GAI38792.1"/>
    </source>
</evidence>
<dbReference type="PROSITE" id="PS51384">
    <property type="entry name" value="FAD_FR"/>
    <property type="match status" value="1"/>
</dbReference>
<dbReference type="InterPro" id="IPR017938">
    <property type="entry name" value="Riboflavin_synthase-like_b-brl"/>
</dbReference>
<dbReference type="InterPro" id="IPR001709">
    <property type="entry name" value="Flavoprot_Pyr_Nucl_cyt_Rdtase"/>
</dbReference>
<feature type="domain" description="FAD-binding FR-type" evidence="1">
    <location>
        <begin position="1"/>
        <end position="85"/>
    </location>
</feature>
<dbReference type="PRINTS" id="PR00410">
    <property type="entry name" value="PHEHYDRXLASE"/>
</dbReference>
<accession>X1N435</accession>
<dbReference type="InterPro" id="IPR017927">
    <property type="entry name" value="FAD-bd_FR_type"/>
</dbReference>
<feature type="non-terminal residue" evidence="2">
    <location>
        <position position="179"/>
    </location>
</feature>
<comment type="caution">
    <text evidence="2">The sequence shown here is derived from an EMBL/GenBank/DDBJ whole genome shotgun (WGS) entry which is preliminary data.</text>
</comment>
<evidence type="ECO:0000259" key="1">
    <source>
        <dbReference type="PROSITE" id="PS51384"/>
    </source>
</evidence>
<dbReference type="InterPro" id="IPR001433">
    <property type="entry name" value="OxRdtase_FAD/NAD-bd"/>
</dbReference>
<dbReference type="InterPro" id="IPR050353">
    <property type="entry name" value="PyrK_electron_transfer"/>
</dbReference>
<dbReference type="SUPFAM" id="SSF52343">
    <property type="entry name" value="Ferredoxin reductase-like, C-terminal NADP-linked domain"/>
    <property type="match status" value="1"/>
</dbReference>
<protein>
    <recommendedName>
        <fullName evidence="1">FAD-binding FR-type domain-containing protein</fullName>
    </recommendedName>
</protein>
<dbReference type="Gene3D" id="3.40.50.80">
    <property type="entry name" value="Nucleotide-binding domain of ferredoxin-NADP reductase (FNR) module"/>
    <property type="match status" value="1"/>
</dbReference>
<reference evidence="2" key="1">
    <citation type="journal article" date="2014" name="Front. Microbiol.">
        <title>High frequency of phylogenetically diverse reductive dehalogenase-homologous genes in deep subseafloor sedimentary metagenomes.</title>
        <authorList>
            <person name="Kawai M."/>
            <person name="Futagami T."/>
            <person name="Toyoda A."/>
            <person name="Takaki Y."/>
            <person name="Nishi S."/>
            <person name="Hori S."/>
            <person name="Arai W."/>
            <person name="Tsubouchi T."/>
            <person name="Morono Y."/>
            <person name="Uchiyama I."/>
            <person name="Ito T."/>
            <person name="Fujiyama A."/>
            <person name="Inagaki F."/>
            <person name="Takami H."/>
        </authorList>
    </citation>
    <scope>NUCLEOTIDE SEQUENCE</scope>
    <source>
        <strain evidence="2">Expedition CK06-06</strain>
    </source>
</reference>
<dbReference type="GO" id="GO:0016491">
    <property type="term" value="F:oxidoreductase activity"/>
    <property type="evidence" value="ECO:0007669"/>
    <property type="project" value="InterPro"/>
</dbReference>
<proteinExistence type="predicted"/>
<name>X1N435_9ZZZZ</name>
<dbReference type="EMBL" id="BARV01028898">
    <property type="protein sequence ID" value="GAI38792.1"/>
    <property type="molecule type" value="Genomic_DNA"/>
</dbReference>
<dbReference type="InterPro" id="IPR039261">
    <property type="entry name" value="FNR_nucleotide-bd"/>
</dbReference>